<evidence type="ECO:0000313" key="1">
    <source>
        <dbReference type="EMBL" id="QFR24574.1"/>
    </source>
</evidence>
<dbReference type="KEGG" id="lhb:D1010_14985"/>
<dbReference type="InterPro" id="IPR024499">
    <property type="entry name" value="Mbeg1-like"/>
</dbReference>
<dbReference type="Pfam" id="PF11187">
    <property type="entry name" value="Mbeg1-like"/>
    <property type="match status" value="1"/>
</dbReference>
<gene>
    <name evidence="1" type="ORF">D1010_14985</name>
</gene>
<dbReference type="AlphaFoldDB" id="A0A5P8M8E7"/>
<proteinExistence type="predicted"/>
<dbReference type="EMBL" id="CP045143">
    <property type="protein sequence ID" value="QFR24574.1"/>
    <property type="molecule type" value="Genomic_DNA"/>
</dbReference>
<evidence type="ECO:0000313" key="2">
    <source>
        <dbReference type="Proteomes" id="UP000326779"/>
    </source>
</evidence>
<dbReference type="SUPFAM" id="SSF53474">
    <property type="entry name" value="alpha/beta-Hydrolases"/>
    <property type="match status" value="1"/>
</dbReference>
<dbReference type="InterPro" id="IPR029058">
    <property type="entry name" value="AB_hydrolase_fold"/>
</dbReference>
<protein>
    <submittedName>
        <fullName evidence="1">DUF2974 domain-containing protein</fullName>
    </submittedName>
</protein>
<organism evidence="1 2">
    <name type="scientific">Schleiferilactobacillus harbinensis</name>
    <dbReference type="NCBI Taxonomy" id="304207"/>
    <lineage>
        <taxon>Bacteria</taxon>
        <taxon>Bacillati</taxon>
        <taxon>Bacillota</taxon>
        <taxon>Bacilli</taxon>
        <taxon>Lactobacillales</taxon>
        <taxon>Lactobacillaceae</taxon>
        <taxon>Schleiferilactobacillus</taxon>
    </lineage>
</organism>
<accession>A0A5P8M8E7</accession>
<reference evidence="1 2" key="1">
    <citation type="submission" date="2019-10" db="EMBL/GenBank/DDBJ databases">
        <title>The completed genome of Lactobacillus harbinensis M1.</title>
        <authorList>
            <person name="Zheng Y."/>
        </authorList>
    </citation>
    <scope>NUCLEOTIDE SEQUENCE [LARGE SCALE GENOMIC DNA]</scope>
    <source>
        <strain evidence="1 2">M1</strain>
    </source>
</reference>
<dbReference type="Proteomes" id="UP000326779">
    <property type="component" value="Chromosome"/>
</dbReference>
<sequence length="363" mass="41439">MSVVASHYLAHYAAQYGGQSFVQQPFNEVDGLICAVLSYMDFSRLYATPYHRLGDLALDPAIQRQMTAHTYVPAHYLALLRLLTASPRFRDVQWHQCREQFDAAAAQQFAAMTLELAPQQYYIAFRGTNSTIAGWKEDLNMSYLPVVPSQRAATRYLRDIQAAFPGQYYLGGHSKGGNLAVYAALHSTPAAREDIVRIFNFDGPGFLPDPDMEERYVLLAPRITKLVPQASIFGMLLEPHQDFSVVDSDGFTLWQHDPFTWQVRGRHFVRRSKTDFLSQYTQEAVTQWLQSIPREERGAVLASLYTVVDATHARTTHDLFTVRHLWVIHHAVQAVPPVTRQQWRQAAESLWHALRPEFKKPVH</sequence>
<name>A0A5P8M8E7_9LACO</name>
<dbReference type="Gene3D" id="3.40.50.1820">
    <property type="entry name" value="alpha/beta hydrolase"/>
    <property type="match status" value="1"/>
</dbReference>